<evidence type="ECO:0000256" key="1">
    <source>
        <dbReference type="ARBA" id="ARBA00007803"/>
    </source>
</evidence>
<keyword evidence="2 4" id="KW-0689">Ribosomal protein</keyword>
<evidence type="ECO:0000256" key="2">
    <source>
        <dbReference type="ARBA" id="ARBA00022980"/>
    </source>
</evidence>
<evidence type="ECO:0000256" key="4">
    <source>
        <dbReference type="RuleBase" id="RU003445"/>
    </source>
</evidence>
<reference evidence="5 6" key="1">
    <citation type="journal article" date="2021" name="bioRxiv">
        <title>The Gossypium anomalum genome as a resource for cotton improvement and evolutionary analysis of hybrid incompatibility.</title>
        <authorList>
            <person name="Grover C.E."/>
            <person name="Yuan D."/>
            <person name="Arick M.A."/>
            <person name="Miller E.R."/>
            <person name="Hu G."/>
            <person name="Peterson D.G."/>
            <person name="Wendel J.F."/>
            <person name="Udall J.A."/>
        </authorList>
    </citation>
    <scope>NUCLEOTIDE SEQUENCE [LARGE SCALE GENOMIC DNA]</scope>
    <source>
        <strain evidence="5">JFW-Udall</strain>
        <tissue evidence="5">Leaf</tissue>
    </source>
</reference>
<evidence type="ECO:0000313" key="5">
    <source>
        <dbReference type="EMBL" id="KAG8481300.1"/>
    </source>
</evidence>
<dbReference type="GO" id="GO:0005840">
    <property type="term" value="C:ribosome"/>
    <property type="evidence" value="ECO:0007669"/>
    <property type="project" value="UniProtKB-KW"/>
</dbReference>
<evidence type="ECO:0000256" key="3">
    <source>
        <dbReference type="ARBA" id="ARBA00023274"/>
    </source>
</evidence>
<dbReference type="EMBL" id="JAHUZN010000010">
    <property type="protein sequence ID" value="KAG8481300.1"/>
    <property type="molecule type" value="Genomic_DNA"/>
</dbReference>
<keyword evidence="6" id="KW-1185">Reference proteome</keyword>
<accession>A0A8J5YRU8</accession>
<organism evidence="5 6">
    <name type="scientific">Gossypium anomalum</name>
    <dbReference type="NCBI Taxonomy" id="47600"/>
    <lineage>
        <taxon>Eukaryota</taxon>
        <taxon>Viridiplantae</taxon>
        <taxon>Streptophyta</taxon>
        <taxon>Embryophyta</taxon>
        <taxon>Tracheophyta</taxon>
        <taxon>Spermatophyta</taxon>
        <taxon>Magnoliopsida</taxon>
        <taxon>eudicotyledons</taxon>
        <taxon>Gunneridae</taxon>
        <taxon>Pentapetalae</taxon>
        <taxon>rosids</taxon>
        <taxon>malvids</taxon>
        <taxon>Malvales</taxon>
        <taxon>Malvaceae</taxon>
        <taxon>Malvoideae</taxon>
        <taxon>Gossypium</taxon>
    </lineage>
</organism>
<evidence type="ECO:0000313" key="6">
    <source>
        <dbReference type="Proteomes" id="UP000701853"/>
    </source>
</evidence>
<dbReference type="AlphaFoldDB" id="A0A8J5YRU8"/>
<name>A0A8J5YRU8_9ROSI</name>
<comment type="caution">
    <text evidence="5">The sequence shown here is derived from an EMBL/GenBank/DDBJ whole genome shotgun (WGS) entry which is preliminary data.</text>
</comment>
<dbReference type="Pfam" id="PF01781">
    <property type="entry name" value="Ribosomal_L38e"/>
    <property type="match status" value="1"/>
</dbReference>
<dbReference type="OrthoDB" id="991883at2759"/>
<proteinExistence type="inferred from homology"/>
<dbReference type="GO" id="GO:0006412">
    <property type="term" value="P:translation"/>
    <property type="evidence" value="ECO:0007669"/>
    <property type="project" value="InterPro"/>
</dbReference>
<keyword evidence="3 4" id="KW-0687">Ribonucleoprotein</keyword>
<dbReference type="Proteomes" id="UP000701853">
    <property type="component" value="Chromosome 10"/>
</dbReference>
<protein>
    <submittedName>
        <fullName evidence="5">Uncharacterized protein</fullName>
    </submittedName>
</protein>
<dbReference type="InterPro" id="IPR002675">
    <property type="entry name" value="Ribosomal_eL38"/>
</dbReference>
<dbReference type="GO" id="GO:1990904">
    <property type="term" value="C:ribonucleoprotein complex"/>
    <property type="evidence" value="ECO:0007669"/>
    <property type="project" value="UniProtKB-KW"/>
</dbReference>
<gene>
    <name evidence="5" type="ORF">CXB51_026084</name>
</gene>
<dbReference type="Gene3D" id="3.30.720.90">
    <property type="match status" value="1"/>
</dbReference>
<sequence>MDSLSKFMRSRTSFSLLEGKMLARSKNQEKQRCCQVQGPLLQVLVHPCVSDAEKADKLKQSLPPGLSVQDL</sequence>
<dbReference type="InterPro" id="IPR038464">
    <property type="entry name" value="Ribosomal_eL38_sf"/>
</dbReference>
<dbReference type="GO" id="GO:0003735">
    <property type="term" value="F:structural constituent of ribosome"/>
    <property type="evidence" value="ECO:0007669"/>
    <property type="project" value="InterPro"/>
</dbReference>
<comment type="similarity">
    <text evidence="1 4">Belongs to the eukaryotic ribosomal protein eL38 family.</text>
</comment>